<dbReference type="Proteomes" id="UP000077857">
    <property type="component" value="Unassembled WGS sequence"/>
</dbReference>
<dbReference type="OrthoDB" id="9784823at2"/>
<evidence type="ECO:0000256" key="7">
    <source>
        <dbReference type="ARBA" id="ARBA00047942"/>
    </source>
</evidence>
<evidence type="ECO:0000256" key="2">
    <source>
        <dbReference type="ARBA" id="ARBA00011900"/>
    </source>
</evidence>
<dbReference type="PANTHER" id="PTHR42933">
    <property type="entry name" value="SLR6095 PROTEIN"/>
    <property type="match status" value="1"/>
</dbReference>
<evidence type="ECO:0000256" key="5">
    <source>
        <dbReference type="ARBA" id="ARBA00022691"/>
    </source>
</evidence>
<accession>A0A177NRR1</accession>
<dbReference type="EMBL" id="LUUJ01000046">
    <property type="protein sequence ID" value="OAI19720.1"/>
    <property type="molecule type" value="Genomic_DNA"/>
</dbReference>
<dbReference type="GO" id="GO:0009007">
    <property type="term" value="F:site-specific DNA-methyltransferase (adenine-specific) activity"/>
    <property type="evidence" value="ECO:0007669"/>
    <property type="project" value="UniProtKB-EC"/>
</dbReference>
<dbReference type="PANTHER" id="PTHR42933:SF1">
    <property type="entry name" value="SITE-SPECIFIC DNA-METHYLTRANSFERASE (ADENINE-SPECIFIC)"/>
    <property type="match status" value="1"/>
</dbReference>
<evidence type="ECO:0000256" key="3">
    <source>
        <dbReference type="ARBA" id="ARBA00022603"/>
    </source>
</evidence>
<dbReference type="RefSeq" id="WP_064039429.1">
    <property type="nucleotide sequence ID" value="NZ_LUUJ01000046.1"/>
</dbReference>
<keyword evidence="5" id="KW-0949">S-adenosyl-L-methionine</keyword>
<dbReference type="InterPro" id="IPR029063">
    <property type="entry name" value="SAM-dependent_MTases_sf"/>
</dbReference>
<evidence type="ECO:0000313" key="10">
    <source>
        <dbReference type="Proteomes" id="UP000077857"/>
    </source>
</evidence>
<name>A0A177NRR1_9GAMM</name>
<dbReference type="InterPro" id="IPR003356">
    <property type="entry name" value="DNA_methylase_A-5"/>
</dbReference>
<reference evidence="9 10" key="1">
    <citation type="submission" date="2016-03" db="EMBL/GenBank/DDBJ databases">
        <authorList>
            <person name="Ploux O."/>
        </authorList>
    </citation>
    <scope>NUCLEOTIDE SEQUENCE [LARGE SCALE GENOMIC DNA]</scope>
    <source>
        <strain evidence="9 10">R-45378</strain>
    </source>
</reference>
<dbReference type="PRINTS" id="PR00507">
    <property type="entry name" value="N12N6MTFRASE"/>
</dbReference>
<gene>
    <name evidence="9" type="ORF">A1507_06565</name>
</gene>
<comment type="caution">
    <text evidence="9">The sequence shown here is derived from an EMBL/GenBank/DDBJ whole genome shotgun (WGS) entry which is preliminary data.</text>
</comment>
<dbReference type="GO" id="GO:0009307">
    <property type="term" value="P:DNA restriction-modification system"/>
    <property type="evidence" value="ECO:0007669"/>
    <property type="project" value="UniProtKB-KW"/>
</dbReference>
<proteinExistence type="inferred from homology"/>
<evidence type="ECO:0000313" key="9">
    <source>
        <dbReference type="EMBL" id="OAI19720.1"/>
    </source>
</evidence>
<feature type="domain" description="DNA methylase adenine-specific" evidence="8">
    <location>
        <begin position="180"/>
        <end position="497"/>
    </location>
</feature>
<keyword evidence="3 9" id="KW-0489">Methyltransferase</keyword>
<dbReference type="AlphaFoldDB" id="A0A177NRR1"/>
<dbReference type="GO" id="GO:0008170">
    <property type="term" value="F:N-methyltransferase activity"/>
    <property type="evidence" value="ECO:0007669"/>
    <property type="project" value="InterPro"/>
</dbReference>
<protein>
    <recommendedName>
        <fullName evidence="2">site-specific DNA-methyltransferase (adenine-specific)</fullName>
        <ecNumber evidence="2">2.1.1.72</ecNumber>
    </recommendedName>
</protein>
<comment type="similarity">
    <text evidence="1">Belongs to the N(4)/N(6)-methyltransferase family.</text>
</comment>
<keyword evidence="6" id="KW-0680">Restriction system</keyword>
<evidence type="ECO:0000259" key="8">
    <source>
        <dbReference type="Pfam" id="PF02384"/>
    </source>
</evidence>
<dbReference type="Pfam" id="PF02384">
    <property type="entry name" value="N6_Mtase"/>
    <property type="match status" value="1"/>
</dbReference>
<dbReference type="SUPFAM" id="SSF53335">
    <property type="entry name" value="S-adenosyl-L-methionine-dependent methyltransferases"/>
    <property type="match status" value="1"/>
</dbReference>
<evidence type="ECO:0000256" key="1">
    <source>
        <dbReference type="ARBA" id="ARBA00006594"/>
    </source>
</evidence>
<organism evidence="9 10">
    <name type="scientific">Methylomonas koyamae</name>
    <dbReference type="NCBI Taxonomy" id="702114"/>
    <lineage>
        <taxon>Bacteria</taxon>
        <taxon>Pseudomonadati</taxon>
        <taxon>Pseudomonadota</taxon>
        <taxon>Gammaproteobacteria</taxon>
        <taxon>Methylococcales</taxon>
        <taxon>Methylococcaceae</taxon>
        <taxon>Methylomonas</taxon>
    </lineage>
</organism>
<dbReference type="Gene3D" id="3.40.50.150">
    <property type="entry name" value="Vaccinia Virus protein VP39"/>
    <property type="match status" value="1"/>
</dbReference>
<comment type="catalytic activity">
    <reaction evidence="7">
        <text>a 2'-deoxyadenosine in DNA + S-adenosyl-L-methionine = an N(6)-methyl-2'-deoxyadenosine in DNA + S-adenosyl-L-homocysteine + H(+)</text>
        <dbReference type="Rhea" id="RHEA:15197"/>
        <dbReference type="Rhea" id="RHEA-COMP:12418"/>
        <dbReference type="Rhea" id="RHEA-COMP:12419"/>
        <dbReference type="ChEBI" id="CHEBI:15378"/>
        <dbReference type="ChEBI" id="CHEBI:57856"/>
        <dbReference type="ChEBI" id="CHEBI:59789"/>
        <dbReference type="ChEBI" id="CHEBI:90615"/>
        <dbReference type="ChEBI" id="CHEBI:90616"/>
        <dbReference type="EC" id="2.1.1.72"/>
    </reaction>
</comment>
<dbReference type="GO" id="GO:0003677">
    <property type="term" value="F:DNA binding"/>
    <property type="evidence" value="ECO:0007669"/>
    <property type="project" value="InterPro"/>
</dbReference>
<sequence length="544" mass="61059">MVELEFQQKTKSLIDSLKAICANYGLGNDGNEFKIITQTFLYKFLNDKFAFEIKKLDESIAKADKWEDALAKLSPDDLEMLQLQLGPDTARLKPSHFINYLFSQQNAPDFAKLFDDTLIDIAITNNDVFAVKTDGGAKVVLFDRLSNYIADDSKRDDFCRAIINKLVEFSFERIFNQKFDFYATIFEYLIKDYNSNSGGKYAEYYTPHAVARIMAAILVPEDEQGIVKNVSVYDPSAGSGTLLMNVAHAIGENRCSIYTQDISQKSSNLLRLNLILNNLVHSIPNVVQGNTLLHPSHKDGGELKRFDYIVSNPPFKMDFSDFRDDLDSKANKQRFFAGIPKIKAKATDKMEIYQLFLQHIIYSLKPGGKAAVVVPTGFITAQAGIDKGIRELLVDKQMLAGVVSMPSNIFATTGTNVSILFIDTLNLGKVVLIDASNLGEKIKDGKNQKTVLTAAEEQRIIDVFNGKQQQEDFSVVVSYRDIAAKNYSLSAGQYFDVKIEYVDITPEQFAEKMQSFSDNLESLFGQSRELEVEIKKQLAGLLHE</sequence>
<dbReference type="InterPro" id="IPR051537">
    <property type="entry name" value="DNA_Adenine_Mtase"/>
</dbReference>
<dbReference type="REBASE" id="164858">
    <property type="entry name" value="M.Mko45378ORF6565P"/>
</dbReference>
<dbReference type="PROSITE" id="PS00092">
    <property type="entry name" value="N6_MTASE"/>
    <property type="match status" value="1"/>
</dbReference>
<evidence type="ECO:0000256" key="4">
    <source>
        <dbReference type="ARBA" id="ARBA00022679"/>
    </source>
</evidence>
<dbReference type="InterPro" id="IPR002052">
    <property type="entry name" value="DNA_methylase_N6_adenine_CS"/>
</dbReference>
<dbReference type="GO" id="GO:0032259">
    <property type="term" value="P:methylation"/>
    <property type="evidence" value="ECO:0007669"/>
    <property type="project" value="UniProtKB-KW"/>
</dbReference>
<evidence type="ECO:0000256" key="6">
    <source>
        <dbReference type="ARBA" id="ARBA00022747"/>
    </source>
</evidence>
<dbReference type="EC" id="2.1.1.72" evidence="2"/>
<keyword evidence="4" id="KW-0808">Transferase</keyword>